<dbReference type="PANTHER" id="PTHR32196:SF29">
    <property type="entry name" value="AUTOINDUCER 2 IMPORT SYSTEM PERMEASE PROTEIN LSRC"/>
    <property type="match status" value="1"/>
</dbReference>
<comment type="subcellular location">
    <subcellularLocation>
        <location evidence="1">Cell membrane</location>
        <topology evidence="1">Multi-pass membrane protein</topology>
    </subcellularLocation>
</comment>
<evidence type="ECO:0000256" key="4">
    <source>
        <dbReference type="ARBA" id="ARBA00022475"/>
    </source>
</evidence>
<evidence type="ECO:0000256" key="9">
    <source>
        <dbReference type="ARBA" id="ARBA00025439"/>
    </source>
</evidence>
<dbReference type="InterPro" id="IPR001851">
    <property type="entry name" value="ABC_transp_permease"/>
</dbReference>
<evidence type="ECO:0000313" key="13">
    <source>
        <dbReference type="Proteomes" id="UP001165124"/>
    </source>
</evidence>
<feature type="transmembrane region" description="Helical" evidence="11">
    <location>
        <begin position="34"/>
        <end position="51"/>
    </location>
</feature>
<accession>A0A9W6PUU0</accession>
<dbReference type="PANTHER" id="PTHR32196">
    <property type="entry name" value="ABC TRANSPORTER PERMEASE PROTEIN YPHD-RELATED-RELATED"/>
    <property type="match status" value="1"/>
</dbReference>
<keyword evidence="7 11" id="KW-1133">Transmembrane helix</keyword>
<proteinExistence type="predicted"/>
<evidence type="ECO:0000256" key="10">
    <source>
        <dbReference type="ARBA" id="ARBA00039382"/>
    </source>
</evidence>
<gene>
    <name evidence="12" type="primary">rhaP</name>
    <name evidence="12" type="ORF">Arub01_15970</name>
</gene>
<comment type="subunit">
    <text evidence="2">The complex is composed of two ATP-binding proteins (LsrA), two transmembrane proteins (LsrC and LsrD) and a solute-binding protein (LsrB).</text>
</comment>
<dbReference type="AlphaFoldDB" id="A0A9W6PUU0"/>
<dbReference type="GO" id="GO:0022857">
    <property type="term" value="F:transmembrane transporter activity"/>
    <property type="evidence" value="ECO:0007669"/>
    <property type="project" value="InterPro"/>
</dbReference>
<dbReference type="GO" id="GO:0005886">
    <property type="term" value="C:plasma membrane"/>
    <property type="evidence" value="ECO:0007669"/>
    <property type="project" value="UniProtKB-SubCell"/>
</dbReference>
<name>A0A9W6PUU0_9ACTN</name>
<evidence type="ECO:0000256" key="3">
    <source>
        <dbReference type="ARBA" id="ARBA00022448"/>
    </source>
</evidence>
<keyword evidence="3" id="KW-0813">Transport</keyword>
<evidence type="ECO:0000256" key="1">
    <source>
        <dbReference type="ARBA" id="ARBA00004651"/>
    </source>
</evidence>
<feature type="transmembrane region" description="Helical" evidence="11">
    <location>
        <begin position="274"/>
        <end position="307"/>
    </location>
</feature>
<evidence type="ECO:0000256" key="2">
    <source>
        <dbReference type="ARBA" id="ARBA00011262"/>
    </source>
</evidence>
<evidence type="ECO:0000313" key="12">
    <source>
        <dbReference type="EMBL" id="GLW63353.1"/>
    </source>
</evidence>
<feature type="transmembrane region" description="Helical" evidence="11">
    <location>
        <begin position="112"/>
        <end position="133"/>
    </location>
</feature>
<feature type="transmembrane region" description="Helical" evidence="11">
    <location>
        <begin position="88"/>
        <end position="105"/>
    </location>
</feature>
<organism evidence="12 13">
    <name type="scientific">Actinomadura rubrobrunea</name>
    <dbReference type="NCBI Taxonomy" id="115335"/>
    <lineage>
        <taxon>Bacteria</taxon>
        <taxon>Bacillati</taxon>
        <taxon>Actinomycetota</taxon>
        <taxon>Actinomycetes</taxon>
        <taxon>Streptosporangiales</taxon>
        <taxon>Thermomonosporaceae</taxon>
        <taxon>Actinomadura</taxon>
    </lineage>
</organism>
<keyword evidence="4" id="KW-1003">Cell membrane</keyword>
<dbReference type="Proteomes" id="UP001165124">
    <property type="component" value="Unassembled WGS sequence"/>
</dbReference>
<sequence length="349" mass="36052">MSTTLTKSPGAPSATGKARRNRSLVDLVLRARELSIAAALAVLVIGTAVVNPRFLSEQGVKDIFLNASILALLAVGQTLVVVTRNIDLSVGSVVGLVAFVVGDVVSGTDRGLLPALAVGIGIGALCGVVNGLLISFLRVPALVVTLGMLYVIQGVDYYVAHGEQINAANVPQSILDLGNGGVLGVPYLPLITVVVMLAVGYYLRSYSSGREFYAIGSNPEAARLAGVPIRRRVFTAYLVSGVLAGLAGVLWLARFGTVVADNASGWELKVVSAVVVGGVAITGGVGTVYGAALGALLITTIGSALVVLKINAFWQDAITGLLLLLAISVDRVLALRVTRALKKRSRHHG</sequence>
<dbReference type="EMBL" id="BSRZ01000002">
    <property type="protein sequence ID" value="GLW63353.1"/>
    <property type="molecule type" value="Genomic_DNA"/>
</dbReference>
<keyword evidence="5" id="KW-0997">Cell inner membrane</keyword>
<protein>
    <recommendedName>
        <fullName evidence="10">Autoinducer 2 import system permease protein LsrC</fullName>
    </recommendedName>
</protein>
<feature type="transmembrane region" description="Helical" evidence="11">
    <location>
        <begin position="63"/>
        <end position="82"/>
    </location>
</feature>
<comment type="function">
    <text evidence="9">Part of the ABC transporter complex LsrABCD involved in autoinducer 2 (AI-2) import. Probably responsible for the translocation of the substrate across the membrane.</text>
</comment>
<evidence type="ECO:0000256" key="5">
    <source>
        <dbReference type="ARBA" id="ARBA00022519"/>
    </source>
</evidence>
<evidence type="ECO:0000256" key="6">
    <source>
        <dbReference type="ARBA" id="ARBA00022692"/>
    </source>
</evidence>
<feature type="transmembrane region" description="Helical" evidence="11">
    <location>
        <begin position="313"/>
        <end position="334"/>
    </location>
</feature>
<evidence type="ECO:0000256" key="7">
    <source>
        <dbReference type="ARBA" id="ARBA00022989"/>
    </source>
</evidence>
<dbReference type="RefSeq" id="WP_067916749.1">
    <property type="nucleotide sequence ID" value="NZ_BSRZ01000002.1"/>
</dbReference>
<keyword evidence="6 11" id="KW-0812">Transmembrane</keyword>
<keyword evidence="13" id="KW-1185">Reference proteome</keyword>
<feature type="transmembrane region" description="Helical" evidence="11">
    <location>
        <begin position="181"/>
        <end position="203"/>
    </location>
</feature>
<keyword evidence="8 11" id="KW-0472">Membrane</keyword>
<dbReference type="CDD" id="cd06579">
    <property type="entry name" value="TM_PBP1_transp_AraH_like"/>
    <property type="match status" value="1"/>
</dbReference>
<comment type="caution">
    <text evidence="12">The sequence shown here is derived from an EMBL/GenBank/DDBJ whole genome shotgun (WGS) entry which is preliminary data.</text>
</comment>
<evidence type="ECO:0000256" key="8">
    <source>
        <dbReference type="ARBA" id="ARBA00023136"/>
    </source>
</evidence>
<feature type="transmembrane region" description="Helical" evidence="11">
    <location>
        <begin position="139"/>
        <end position="160"/>
    </location>
</feature>
<dbReference type="Pfam" id="PF02653">
    <property type="entry name" value="BPD_transp_2"/>
    <property type="match status" value="1"/>
</dbReference>
<feature type="transmembrane region" description="Helical" evidence="11">
    <location>
        <begin position="234"/>
        <end position="253"/>
    </location>
</feature>
<reference evidence="12" key="1">
    <citation type="submission" date="2023-02" db="EMBL/GenBank/DDBJ databases">
        <title>Actinomadura rubrobrunea NBRC 14622.</title>
        <authorList>
            <person name="Ichikawa N."/>
            <person name="Sato H."/>
            <person name="Tonouchi N."/>
        </authorList>
    </citation>
    <scope>NUCLEOTIDE SEQUENCE</scope>
    <source>
        <strain evidence="12">NBRC 14622</strain>
    </source>
</reference>
<evidence type="ECO:0000256" key="11">
    <source>
        <dbReference type="SAM" id="Phobius"/>
    </source>
</evidence>